<evidence type="ECO:0000313" key="9">
    <source>
        <dbReference type="Proteomes" id="UP000494165"/>
    </source>
</evidence>
<dbReference type="InterPro" id="IPR016090">
    <property type="entry name" value="PLA2-like_dom"/>
</dbReference>
<accession>A0A8S1E1P1</accession>
<feature type="chain" id="PRO_5035893105" description="phospholipase A2" evidence="6">
    <location>
        <begin position="17"/>
        <end position="224"/>
    </location>
</feature>
<evidence type="ECO:0000256" key="4">
    <source>
        <dbReference type="ARBA" id="ARBA00023098"/>
    </source>
</evidence>
<name>A0A8S1E1P1_9INSE</name>
<feature type="signal peptide" evidence="6">
    <location>
        <begin position="1"/>
        <end position="16"/>
    </location>
</feature>
<comment type="cofactor">
    <cofactor evidence="1">
        <name>Ca(2+)</name>
        <dbReference type="ChEBI" id="CHEBI:29108"/>
    </cofactor>
</comment>
<evidence type="ECO:0000256" key="3">
    <source>
        <dbReference type="ARBA" id="ARBA00022963"/>
    </source>
</evidence>
<keyword evidence="4" id="KW-0443">Lipid metabolism</keyword>
<reference evidence="8 9" key="1">
    <citation type="submission" date="2020-04" db="EMBL/GenBank/DDBJ databases">
        <authorList>
            <person name="Alioto T."/>
            <person name="Alioto T."/>
            <person name="Gomez Garrido J."/>
        </authorList>
    </citation>
    <scope>NUCLEOTIDE SEQUENCE [LARGE SCALE GENOMIC DNA]</scope>
</reference>
<dbReference type="GO" id="GO:0006644">
    <property type="term" value="P:phospholipid metabolic process"/>
    <property type="evidence" value="ECO:0007669"/>
    <property type="project" value="InterPro"/>
</dbReference>
<evidence type="ECO:0000259" key="7">
    <source>
        <dbReference type="Pfam" id="PF05826"/>
    </source>
</evidence>
<evidence type="ECO:0000313" key="8">
    <source>
        <dbReference type="EMBL" id="CAB3387399.1"/>
    </source>
</evidence>
<dbReference type="Gene3D" id="1.20.90.10">
    <property type="entry name" value="Phospholipase A2 domain"/>
    <property type="match status" value="1"/>
</dbReference>
<gene>
    <name evidence="8" type="ORF">CLODIP_2_CD12943</name>
</gene>
<keyword evidence="9" id="KW-1185">Reference proteome</keyword>
<keyword evidence="6" id="KW-0732">Signal</keyword>
<evidence type="ECO:0000256" key="2">
    <source>
        <dbReference type="ARBA" id="ARBA00013278"/>
    </source>
</evidence>
<dbReference type="PANTHER" id="PTHR12253">
    <property type="entry name" value="RH14732P"/>
    <property type="match status" value="1"/>
</dbReference>
<dbReference type="GO" id="GO:0050482">
    <property type="term" value="P:arachidonate secretion"/>
    <property type="evidence" value="ECO:0007669"/>
    <property type="project" value="InterPro"/>
</dbReference>
<organism evidence="8 9">
    <name type="scientific">Cloeon dipterum</name>
    <dbReference type="NCBI Taxonomy" id="197152"/>
    <lineage>
        <taxon>Eukaryota</taxon>
        <taxon>Metazoa</taxon>
        <taxon>Ecdysozoa</taxon>
        <taxon>Arthropoda</taxon>
        <taxon>Hexapoda</taxon>
        <taxon>Insecta</taxon>
        <taxon>Pterygota</taxon>
        <taxon>Palaeoptera</taxon>
        <taxon>Ephemeroptera</taxon>
        <taxon>Pisciforma</taxon>
        <taxon>Baetidae</taxon>
        <taxon>Cloeon</taxon>
    </lineage>
</organism>
<protein>
    <recommendedName>
        <fullName evidence="2">phospholipase A2</fullName>
        <ecNumber evidence="2">3.1.1.4</ecNumber>
    </recommendedName>
    <alternativeName>
        <fullName evidence="5">Phosphatidylcholine 2-acylhydrolase</fullName>
    </alternativeName>
</protein>
<dbReference type="Pfam" id="PF05826">
    <property type="entry name" value="Phospholip_A2_2"/>
    <property type="match status" value="1"/>
</dbReference>
<dbReference type="AlphaFoldDB" id="A0A8S1E1P1"/>
<evidence type="ECO:0000256" key="1">
    <source>
        <dbReference type="ARBA" id="ARBA00001913"/>
    </source>
</evidence>
<dbReference type="GO" id="GO:0004623">
    <property type="term" value="F:phospholipase A2 activity"/>
    <property type="evidence" value="ECO:0007669"/>
    <property type="project" value="UniProtKB-EC"/>
</dbReference>
<evidence type="ECO:0000256" key="6">
    <source>
        <dbReference type="SAM" id="SignalP"/>
    </source>
</evidence>
<keyword evidence="3" id="KW-0442">Lipid degradation</keyword>
<sequence>MKPAALLLAVVAAASAATTPATPALAAYLPWRRSDRTSWFKGWSGLRMPTGPDGDATELTVAYVHEETLAVVELGKARALRNCELIELFEPSDLVVAQSMMRNTTRFKKAIKINFDEMMGLMDSCQQLHTPSLEQRPEAKRISRNARRVPKNLFSNTLNNPVAIFSGIVPGTKWCGTGDIAATYYDLGTEKSMDRCCRSHDLCPIKLRSYQNKYSLINNSIYSK</sequence>
<dbReference type="GO" id="GO:0016042">
    <property type="term" value="P:lipid catabolic process"/>
    <property type="evidence" value="ECO:0007669"/>
    <property type="project" value="UniProtKB-KW"/>
</dbReference>
<dbReference type="Proteomes" id="UP000494165">
    <property type="component" value="Unassembled WGS sequence"/>
</dbReference>
<feature type="domain" description="Phospholipase A2-like central" evidence="7">
    <location>
        <begin position="168"/>
        <end position="223"/>
    </location>
</feature>
<evidence type="ECO:0000256" key="5">
    <source>
        <dbReference type="ARBA" id="ARBA00029903"/>
    </source>
</evidence>
<proteinExistence type="predicted"/>
<comment type="caution">
    <text evidence="8">The sequence shown here is derived from an EMBL/GenBank/DDBJ whole genome shotgun (WGS) entry which is preliminary data.</text>
</comment>
<dbReference type="EC" id="3.1.1.4" evidence="2"/>
<dbReference type="InterPro" id="IPR036444">
    <property type="entry name" value="PLipase_A2_dom_sf"/>
</dbReference>
<dbReference type="EMBL" id="CADEPI010000570">
    <property type="protein sequence ID" value="CAB3387399.1"/>
    <property type="molecule type" value="Genomic_DNA"/>
</dbReference>
<dbReference type="OrthoDB" id="6501032at2759"/>
<dbReference type="SUPFAM" id="SSF48619">
    <property type="entry name" value="Phospholipase A2, PLA2"/>
    <property type="match status" value="1"/>
</dbReference>